<gene>
    <name evidence="2" type="ORF">HELGO_WM25594</name>
</gene>
<accession>A0A6S6UI70</accession>
<dbReference type="InterPro" id="IPR000182">
    <property type="entry name" value="GNAT_dom"/>
</dbReference>
<dbReference type="AlphaFoldDB" id="A0A6S6UI70"/>
<evidence type="ECO:0000259" key="1">
    <source>
        <dbReference type="PROSITE" id="PS51186"/>
    </source>
</evidence>
<keyword evidence="2" id="KW-0808">Transferase</keyword>
<dbReference type="InterPro" id="IPR016181">
    <property type="entry name" value="Acyl_CoA_acyltransferase"/>
</dbReference>
<evidence type="ECO:0000313" key="2">
    <source>
        <dbReference type="EMBL" id="CAA6829804.1"/>
    </source>
</evidence>
<name>A0A6S6UI70_9BACT</name>
<feature type="domain" description="N-acetyltransferase" evidence="1">
    <location>
        <begin position="1"/>
        <end position="156"/>
    </location>
</feature>
<dbReference type="CDD" id="cd04301">
    <property type="entry name" value="NAT_SF"/>
    <property type="match status" value="1"/>
</dbReference>
<dbReference type="GO" id="GO:0016747">
    <property type="term" value="F:acyltransferase activity, transferring groups other than amino-acyl groups"/>
    <property type="evidence" value="ECO:0007669"/>
    <property type="project" value="InterPro"/>
</dbReference>
<proteinExistence type="predicted"/>
<dbReference type="Pfam" id="PF00583">
    <property type="entry name" value="Acetyltransf_1"/>
    <property type="match status" value="1"/>
</dbReference>
<reference evidence="2" key="1">
    <citation type="submission" date="2020-01" db="EMBL/GenBank/DDBJ databases">
        <authorList>
            <person name="Meier V. D."/>
            <person name="Meier V D."/>
        </authorList>
    </citation>
    <scope>NUCLEOTIDE SEQUENCE</scope>
    <source>
        <strain evidence="2">HLG_WM_MAG_10</strain>
    </source>
</reference>
<protein>
    <submittedName>
        <fullName evidence="2">GNAT family N-acetyltransferase</fullName>
    </submittedName>
</protein>
<dbReference type="SUPFAM" id="SSF55729">
    <property type="entry name" value="Acyl-CoA N-acyltransferases (Nat)"/>
    <property type="match status" value="1"/>
</dbReference>
<sequence>MEIREIRQHQLQAYIDSKEYKTSQYVAISKHRALSHLRNPRVKPNDLVLVLVYDAGEMLAYLGVFADDLHFSTGVEHVGWLSCMWVDPKMRGKGIAKKLIQAVFEAWDYKILVTEFTPAAHGLYNRTEQFLDLAKPEGVRGYLRLNLAYLLPKKDEKWNQWKPFLSCVDAFFNVFNALRLFTKFDYRVPLECLGINGSFEYLTEIDAESWAFIEKQKGKELMNRGKEDLDWILKNPWLISAPFKDANAERYHFSAIDASFNFLMIKVYDLEMNVKAFVLLSIRGKNLKVPYIYMEEGQEGAVLQLIYRHMLKMKLDMLTVFHPTLVRLIKNGKTPFFKKRAFKRHYIIGKILGKQLAATPDFIIQDGDADAVFT</sequence>
<dbReference type="PROSITE" id="PS51186">
    <property type="entry name" value="GNAT"/>
    <property type="match status" value="1"/>
</dbReference>
<dbReference type="Gene3D" id="3.40.630.30">
    <property type="match status" value="1"/>
</dbReference>
<organism evidence="2">
    <name type="scientific">uncultured Aureispira sp</name>
    <dbReference type="NCBI Taxonomy" id="1331704"/>
    <lineage>
        <taxon>Bacteria</taxon>
        <taxon>Pseudomonadati</taxon>
        <taxon>Bacteroidota</taxon>
        <taxon>Saprospiria</taxon>
        <taxon>Saprospirales</taxon>
        <taxon>Saprospiraceae</taxon>
        <taxon>Aureispira</taxon>
        <taxon>environmental samples</taxon>
    </lineage>
</organism>
<dbReference type="EMBL" id="CACVAQ010000519">
    <property type="protein sequence ID" value="CAA6829804.1"/>
    <property type="molecule type" value="Genomic_DNA"/>
</dbReference>